<feature type="signal peptide" evidence="2">
    <location>
        <begin position="1"/>
        <end position="28"/>
    </location>
</feature>
<accession>A0A9P6TBV5</accession>
<feature type="chain" id="PRO_5040168177" evidence="2">
    <location>
        <begin position="29"/>
        <end position="122"/>
    </location>
</feature>
<name>A0A9P6TBV5_9BASI</name>
<evidence type="ECO:0000256" key="1">
    <source>
        <dbReference type="SAM" id="Phobius"/>
    </source>
</evidence>
<keyword evidence="1" id="KW-0472">Membrane</keyword>
<keyword evidence="1" id="KW-0812">Transmembrane</keyword>
<organism evidence="3 4">
    <name type="scientific">Cronartium quercuum f. sp. fusiforme G11</name>
    <dbReference type="NCBI Taxonomy" id="708437"/>
    <lineage>
        <taxon>Eukaryota</taxon>
        <taxon>Fungi</taxon>
        <taxon>Dikarya</taxon>
        <taxon>Basidiomycota</taxon>
        <taxon>Pucciniomycotina</taxon>
        <taxon>Pucciniomycetes</taxon>
        <taxon>Pucciniales</taxon>
        <taxon>Coleosporiaceae</taxon>
        <taxon>Cronartium</taxon>
    </lineage>
</organism>
<proteinExistence type="predicted"/>
<dbReference type="Proteomes" id="UP000886653">
    <property type="component" value="Unassembled WGS sequence"/>
</dbReference>
<reference evidence="3" key="1">
    <citation type="submission" date="2013-11" db="EMBL/GenBank/DDBJ databases">
        <title>Genome sequence of the fusiform rust pathogen reveals effectors for host alternation and coevolution with pine.</title>
        <authorList>
            <consortium name="DOE Joint Genome Institute"/>
            <person name="Smith K."/>
            <person name="Pendleton A."/>
            <person name="Kubisiak T."/>
            <person name="Anderson C."/>
            <person name="Salamov A."/>
            <person name="Aerts A."/>
            <person name="Riley R."/>
            <person name="Clum A."/>
            <person name="Lindquist E."/>
            <person name="Ence D."/>
            <person name="Campbell M."/>
            <person name="Kronenberg Z."/>
            <person name="Feau N."/>
            <person name="Dhillon B."/>
            <person name="Hamelin R."/>
            <person name="Burleigh J."/>
            <person name="Smith J."/>
            <person name="Yandell M."/>
            <person name="Nelson C."/>
            <person name="Grigoriev I."/>
            <person name="Davis J."/>
        </authorList>
    </citation>
    <scope>NUCLEOTIDE SEQUENCE</scope>
    <source>
        <strain evidence="3">G11</strain>
    </source>
</reference>
<keyword evidence="1" id="KW-1133">Transmembrane helix</keyword>
<gene>
    <name evidence="3" type="ORF">CROQUDRAFT_45000</name>
</gene>
<keyword evidence="2" id="KW-0732">Signal</keyword>
<comment type="caution">
    <text evidence="3">The sequence shown here is derived from an EMBL/GenBank/DDBJ whole genome shotgun (WGS) entry which is preliminary data.</text>
</comment>
<sequence length="122" mass="13531">MEFSIHQSHFLVIFLASLLLQFSLPVLAQYDQVVTYTKGNGVAYYTFTTPTINYKALPTGSIPDANQYLSSVHASDSSTESHDSKGRINHSNANRLVLYELGWTIVTVLMSILMGVIVVMMV</sequence>
<protein>
    <submittedName>
        <fullName evidence="3">Uncharacterized protein</fullName>
    </submittedName>
</protein>
<feature type="transmembrane region" description="Helical" evidence="1">
    <location>
        <begin position="101"/>
        <end position="121"/>
    </location>
</feature>
<keyword evidence="4" id="KW-1185">Reference proteome</keyword>
<dbReference type="EMBL" id="MU167267">
    <property type="protein sequence ID" value="KAG0146035.1"/>
    <property type="molecule type" value="Genomic_DNA"/>
</dbReference>
<evidence type="ECO:0000313" key="3">
    <source>
        <dbReference type="EMBL" id="KAG0146035.1"/>
    </source>
</evidence>
<dbReference type="OrthoDB" id="10309918at2759"/>
<evidence type="ECO:0000256" key="2">
    <source>
        <dbReference type="SAM" id="SignalP"/>
    </source>
</evidence>
<dbReference type="AlphaFoldDB" id="A0A9P6TBV5"/>
<evidence type="ECO:0000313" key="4">
    <source>
        <dbReference type="Proteomes" id="UP000886653"/>
    </source>
</evidence>